<dbReference type="Pfam" id="PF02738">
    <property type="entry name" value="MoCoBD_1"/>
    <property type="match status" value="1"/>
</dbReference>
<dbReference type="InterPro" id="IPR000674">
    <property type="entry name" value="Ald_Oxase/Xan_DH_a/b"/>
</dbReference>
<evidence type="ECO:0000313" key="4">
    <source>
        <dbReference type="EMBL" id="MXP62384.1"/>
    </source>
</evidence>
<comment type="caution">
    <text evidence="4">The sequence shown here is derived from an EMBL/GenBank/DDBJ whole genome shotgun (WGS) entry which is preliminary data.</text>
</comment>
<dbReference type="EMBL" id="SNVJ01000002">
    <property type="protein sequence ID" value="MXP62384.1"/>
    <property type="molecule type" value="Genomic_DNA"/>
</dbReference>
<proteinExistence type="predicted"/>
<dbReference type="Gene3D" id="3.90.1170.50">
    <property type="entry name" value="Aldehyde oxidase/xanthine dehydrogenase, a/b hammerhead"/>
    <property type="match status" value="1"/>
</dbReference>
<dbReference type="InterPro" id="IPR037165">
    <property type="entry name" value="AldOxase/xan_DH_Mopterin-bd_sf"/>
</dbReference>
<dbReference type="AlphaFoldDB" id="A0A845B8H4"/>
<evidence type="ECO:0000256" key="2">
    <source>
        <dbReference type="ARBA" id="ARBA00023002"/>
    </source>
</evidence>
<keyword evidence="5" id="KW-1185">Reference proteome</keyword>
<name>A0A845B8H4_9PROT</name>
<organism evidence="4 5">
    <name type="scientific">Teichococcus coralli</name>
    <dbReference type="NCBI Taxonomy" id="2545983"/>
    <lineage>
        <taxon>Bacteria</taxon>
        <taxon>Pseudomonadati</taxon>
        <taxon>Pseudomonadota</taxon>
        <taxon>Alphaproteobacteria</taxon>
        <taxon>Acetobacterales</taxon>
        <taxon>Roseomonadaceae</taxon>
        <taxon>Roseomonas</taxon>
    </lineage>
</organism>
<dbReference type="SMART" id="SM01008">
    <property type="entry name" value="Ald_Xan_dh_C"/>
    <property type="match status" value="1"/>
</dbReference>
<dbReference type="InterPro" id="IPR016208">
    <property type="entry name" value="Ald_Oxase/xanthine_DH-like"/>
</dbReference>
<dbReference type="GO" id="GO:0005506">
    <property type="term" value="F:iron ion binding"/>
    <property type="evidence" value="ECO:0007669"/>
    <property type="project" value="InterPro"/>
</dbReference>
<evidence type="ECO:0000256" key="1">
    <source>
        <dbReference type="ARBA" id="ARBA00022505"/>
    </source>
</evidence>
<accession>A0A845B8H4</accession>
<feature type="domain" description="Aldehyde oxidase/xanthine dehydrogenase a/b hammerhead" evidence="3">
    <location>
        <begin position="20"/>
        <end position="140"/>
    </location>
</feature>
<evidence type="ECO:0000259" key="3">
    <source>
        <dbReference type="SMART" id="SM01008"/>
    </source>
</evidence>
<dbReference type="InterPro" id="IPR046867">
    <property type="entry name" value="AldOxase/xan_DH_MoCoBD2"/>
</dbReference>
<dbReference type="InterPro" id="IPR036856">
    <property type="entry name" value="Ald_Oxase/Xan_DH_a/b_sf"/>
</dbReference>
<keyword evidence="2" id="KW-0560">Oxidoreductase</keyword>
<keyword evidence="1" id="KW-0500">Molybdenum</keyword>
<dbReference type="InterPro" id="IPR008274">
    <property type="entry name" value="AldOxase/xan_DH_MoCoBD1"/>
</dbReference>
<sequence length="780" mass="82697">MAKFGLSQPVRRIEDPRLLQGRGRYTDDISVPGQLHAYLLRSPHAHARILSVDSAAAASMPGVHAVLTGQDWLDDGLGQIPCAIPLKNRDGSPRAETPRYGLAVGTVKHVGDPVAFVVAETYQQARDAAEAVLVDYDILPACTDLAHAMDADQPQIWDGAPKNVCFDWATGDKAQTDALFAQAAHVTKLTVVNNRIVVNSMETRAALAEYDAASERFTLHAGTQGSWLVKDLLGKAVFHLPPEKFRVITPDVGGGFGMKLYMYGEYALCCWAARKLQRPVKWVSERMEAFQSDTQGRANLTEGELALDKDGRFLALRTRNIADMGGYLSTFAPFIPTGAGTKVLASVYGFQAIYANVLGILTNTVPVDAYRGAGRPESNYLVERLIDAAAREIGVDRIELRKRNMVPASAMPHKTPVGQTYDSGEFSTVLDAALNKADWAGFEARRAESTRRGKRRGIGMAYYLEATGGDDSERAAMRFAEDGMVDVLVGTQSTGQGHETAYAMITSHELGIPMEKIRVLQGDSDGLPSGGGTGGARSLYSEGAALLATATSVIEKGKQAAGEVLEAAPADIEFAPTGSGGGRFTIAGTDRAIGILELAAAQRERAAKGETVTLLDAAEIAAIPAHTFPNGCHIAEVEVDPDTGEVAVARYIVVDDVGHALNPLIVRGQVHGGVAQGIGQAVFERTAYDPQSGQLLSASLNDYALPRAGDLPDIEVELMEIPCETNPLGVKGAGEAGAVGSPPAVMNALIDALSADGVTQLDMPATPEVVWKAVAMGKAA</sequence>
<dbReference type="SUPFAM" id="SSF54665">
    <property type="entry name" value="CO dehydrogenase molybdoprotein N-domain-like"/>
    <property type="match status" value="1"/>
</dbReference>
<dbReference type="PANTHER" id="PTHR11908">
    <property type="entry name" value="XANTHINE DEHYDROGENASE"/>
    <property type="match status" value="1"/>
</dbReference>
<dbReference type="Proteomes" id="UP000460715">
    <property type="component" value="Unassembled WGS sequence"/>
</dbReference>
<evidence type="ECO:0000313" key="5">
    <source>
        <dbReference type="Proteomes" id="UP000460715"/>
    </source>
</evidence>
<protein>
    <submittedName>
        <fullName evidence="4">Xanthine dehydrogenase family protein molybdopterin-binding subunit</fullName>
    </submittedName>
</protein>
<dbReference type="Pfam" id="PF20256">
    <property type="entry name" value="MoCoBD_2"/>
    <property type="match status" value="1"/>
</dbReference>
<dbReference type="OrthoDB" id="7374166at2"/>
<dbReference type="GO" id="GO:0016491">
    <property type="term" value="F:oxidoreductase activity"/>
    <property type="evidence" value="ECO:0007669"/>
    <property type="project" value="UniProtKB-KW"/>
</dbReference>
<dbReference type="Pfam" id="PF01315">
    <property type="entry name" value="Ald_Xan_dh_C"/>
    <property type="match status" value="1"/>
</dbReference>
<gene>
    <name evidence="4" type="ORF">E0493_03330</name>
</gene>
<reference evidence="4 5" key="1">
    <citation type="submission" date="2019-03" db="EMBL/GenBank/DDBJ databases">
        <title>Roseomonas sp. a novel Roseomonas species isolated from Sea whip Gorgonian.</title>
        <authorList>
            <person name="Li F."/>
            <person name="Pan X."/>
            <person name="Huang S."/>
            <person name="Li Z."/>
            <person name="Meng B."/>
        </authorList>
    </citation>
    <scope>NUCLEOTIDE SEQUENCE [LARGE SCALE GENOMIC DNA]</scope>
    <source>
        <strain evidence="4 5">M0104</strain>
    </source>
</reference>
<dbReference type="RefSeq" id="WP_160935493.1">
    <property type="nucleotide sequence ID" value="NZ_SNVJ01000002.1"/>
</dbReference>
<dbReference type="PANTHER" id="PTHR11908:SF132">
    <property type="entry name" value="ALDEHYDE OXIDASE 1-RELATED"/>
    <property type="match status" value="1"/>
</dbReference>
<dbReference type="SUPFAM" id="SSF56003">
    <property type="entry name" value="Molybdenum cofactor-binding domain"/>
    <property type="match status" value="1"/>
</dbReference>
<dbReference type="Gene3D" id="3.30.365.10">
    <property type="entry name" value="Aldehyde oxidase/xanthine dehydrogenase, molybdopterin binding domain"/>
    <property type="match status" value="4"/>
</dbReference>